<accession>A0A562QIZ5</accession>
<dbReference type="FunFam" id="1.10.10.10:FF:000001">
    <property type="entry name" value="LysR family transcriptional regulator"/>
    <property type="match status" value="1"/>
</dbReference>
<dbReference type="Gene3D" id="3.40.190.290">
    <property type="match status" value="1"/>
</dbReference>
<dbReference type="OrthoDB" id="63123at2"/>
<dbReference type="PANTHER" id="PTHR30419:SF24">
    <property type="entry name" value="HTH-TYPE TRANSCRIPTIONAL REGULATOR CZCR"/>
    <property type="match status" value="1"/>
</dbReference>
<gene>
    <name evidence="6" type="ORF">IQ22_01163</name>
</gene>
<dbReference type="InterPro" id="IPR036390">
    <property type="entry name" value="WH_DNA-bd_sf"/>
</dbReference>
<dbReference type="InterPro" id="IPR050950">
    <property type="entry name" value="HTH-type_LysR_regulators"/>
</dbReference>
<dbReference type="Proteomes" id="UP000316905">
    <property type="component" value="Unassembled WGS sequence"/>
</dbReference>
<evidence type="ECO:0000313" key="7">
    <source>
        <dbReference type="Proteomes" id="UP000316905"/>
    </source>
</evidence>
<dbReference type="PANTHER" id="PTHR30419">
    <property type="entry name" value="HTH-TYPE TRANSCRIPTIONAL REGULATOR YBHD"/>
    <property type="match status" value="1"/>
</dbReference>
<dbReference type="Pfam" id="PF03466">
    <property type="entry name" value="LysR_substrate"/>
    <property type="match status" value="1"/>
</dbReference>
<dbReference type="PRINTS" id="PR00039">
    <property type="entry name" value="HTHLYSR"/>
</dbReference>
<dbReference type="EMBL" id="VLKY01000003">
    <property type="protein sequence ID" value="TWI56711.1"/>
    <property type="molecule type" value="Genomic_DNA"/>
</dbReference>
<dbReference type="SUPFAM" id="SSF53850">
    <property type="entry name" value="Periplasmic binding protein-like II"/>
    <property type="match status" value="1"/>
</dbReference>
<evidence type="ECO:0000313" key="6">
    <source>
        <dbReference type="EMBL" id="TWI56711.1"/>
    </source>
</evidence>
<dbReference type="Pfam" id="PF00126">
    <property type="entry name" value="HTH_1"/>
    <property type="match status" value="1"/>
</dbReference>
<keyword evidence="7" id="KW-1185">Reference proteome</keyword>
<feature type="domain" description="HTH lysR-type" evidence="5">
    <location>
        <begin position="1"/>
        <end position="58"/>
    </location>
</feature>
<comment type="caution">
    <text evidence="6">The sequence shown here is derived from an EMBL/GenBank/DDBJ whole genome shotgun (WGS) entry which is preliminary data.</text>
</comment>
<dbReference type="GO" id="GO:0005829">
    <property type="term" value="C:cytosol"/>
    <property type="evidence" value="ECO:0007669"/>
    <property type="project" value="TreeGrafter"/>
</dbReference>
<dbReference type="GO" id="GO:0003700">
    <property type="term" value="F:DNA-binding transcription factor activity"/>
    <property type="evidence" value="ECO:0007669"/>
    <property type="project" value="InterPro"/>
</dbReference>
<keyword evidence="2" id="KW-0805">Transcription regulation</keyword>
<dbReference type="SUPFAM" id="SSF46785">
    <property type="entry name" value="Winged helix' DNA-binding domain"/>
    <property type="match status" value="1"/>
</dbReference>
<comment type="similarity">
    <text evidence="1">Belongs to the LysR transcriptional regulatory family.</text>
</comment>
<dbReference type="PROSITE" id="PS50931">
    <property type="entry name" value="HTH_LYSR"/>
    <property type="match status" value="1"/>
</dbReference>
<dbReference type="AlphaFoldDB" id="A0A562QIZ5"/>
<keyword evidence="4" id="KW-0804">Transcription</keyword>
<dbReference type="Gene3D" id="1.10.10.10">
    <property type="entry name" value="Winged helix-like DNA-binding domain superfamily/Winged helix DNA-binding domain"/>
    <property type="match status" value="1"/>
</dbReference>
<dbReference type="InterPro" id="IPR000847">
    <property type="entry name" value="LysR_HTH_N"/>
</dbReference>
<keyword evidence="3 6" id="KW-0238">DNA-binding</keyword>
<dbReference type="RefSeq" id="WP_145139383.1">
    <property type="nucleotide sequence ID" value="NZ_VLKY01000003.1"/>
</dbReference>
<evidence type="ECO:0000256" key="3">
    <source>
        <dbReference type="ARBA" id="ARBA00023125"/>
    </source>
</evidence>
<dbReference type="CDD" id="cd05466">
    <property type="entry name" value="PBP2_LTTR_substrate"/>
    <property type="match status" value="1"/>
</dbReference>
<dbReference type="InterPro" id="IPR005119">
    <property type="entry name" value="LysR_subst-bd"/>
</dbReference>
<protein>
    <submittedName>
        <fullName evidence="6">DNA-binding transcriptional LysR family regulator</fullName>
    </submittedName>
</protein>
<reference evidence="6 7" key="1">
    <citation type="journal article" date="2015" name="Stand. Genomic Sci.">
        <title>Genomic Encyclopedia of Bacterial and Archaeal Type Strains, Phase III: the genomes of soil and plant-associated and newly described type strains.</title>
        <authorList>
            <person name="Whitman W.B."/>
            <person name="Woyke T."/>
            <person name="Klenk H.P."/>
            <person name="Zhou Y."/>
            <person name="Lilburn T.G."/>
            <person name="Beck B.J."/>
            <person name="De Vos P."/>
            <person name="Vandamme P."/>
            <person name="Eisen J.A."/>
            <person name="Garrity G."/>
            <person name="Hugenholtz P."/>
            <person name="Kyrpides N.C."/>
        </authorList>
    </citation>
    <scope>NUCLEOTIDE SEQUENCE [LARGE SCALE GENOMIC DNA]</scope>
    <source>
        <strain evidence="6 7">CGMCC 1.6858</strain>
    </source>
</reference>
<evidence type="ECO:0000256" key="4">
    <source>
        <dbReference type="ARBA" id="ARBA00023163"/>
    </source>
</evidence>
<sequence length="300" mass="32789">MTFSQLEIFVLVAELKGFTSAASRLSITQSAVSHAIKALESELGVELINRHQSTLELTAIGEQLLLRARAILGLTETMRQEASDARGMKRGTLRIGSFGPTSSVKLLPLILDAYRKEYPGIEVHVDEGRDREVVQWLQDRRIDVGFAVLPDERFDTFALAEDQMVALVPAAHPLAAKADISLKELAPGPFIMTEAGSAQLVGNLFNAAKLIPNTRYRSTQLISTLSLVERGDGVTILAEQALPCVTGETGYVKRPLRPRVKRIIGLAVLDERQVSPAAQAFIKIALRLKRQGVLKQTESG</sequence>
<dbReference type="InterPro" id="IPR036388">
    <property type="entry name" value="WH-like_DNA-bd_sf"/>
</dbReference>
<evidence type="ECO:0000256" key="1">
    <source>
        <dbReference type="ARBA" id="ARBA00009437"/>
    </source>
</evidence>
<proteinExistence type="inferred from homology"/>
<dbReference type="GO" id="GO:0003677">
    <property type="term" value="F:DNA binding"/>
    <property type="evidence" value="ECO:0007669"/>
    <property type="project" value="UniProtKB-KW"/>
</dbReference>
<evidence type="ECO:0000259" key="5">
    <source>
        <dbReference type="PROSITE" id="PS50931"/>
    </source>
</evidence>
<name>A0A562QIZ5_9PSED</name>
<evidence type="ECO:0000256" key="2">
    <source>
        <dbReference type="ARBA" id="ARBA00023015"/>
    </source>
</evidence>
<organism evidence="6 7">
    <name type="scientific">Pseudomonas duriflava</name>
    <dbReference type="NCBI Taxonomy" id="459528"/>
    <lineage>
        <taxon>Bacteria</taxon>
        <taxon>Pseudomonadati</taxon>
        <taxon>Pseudomonadota</taxon>
        <taxon>Gammaproteobacteria</taxon>
        <taxon>Pseudomonadales</taxon>
        <taxon>Pseudomonadaceae</taxon>
        <taxon>Pseudomonas</taxon>
    </lineage>
</organism>